<evidence type="ECO:0000313" key="1">
    <source>
        <dbReference type="EMBL" id="SNT46738.1"/>
    </source>
</evidence>
<dbReference type="InterPro" id="IPR053738">
    <property type="entry name" value="Lambda_capsid_assembly"/>
</dbReference>
<proteinExistence type="predicted"/>
<evidence type="ECO:0000313" key="2">
    <source>
        <dbReference type="Proteomes" id="UP000198327"/>
    </source>
</evidence>
<dbReference type="AlphaFoldDB" id="A0A239MXP1"/>
<accession>A0A239MXP1</accession>
<dbReference type="EMBL" id="FZOW01000023">
    <property type="protein sequence ID" value="SNT46738.1"/>
    <property type="molecule type" value="Genomic_DNA"/>
</dbReference>
<name>A0A239MXP1_9NOCA</name>
<gene>
    <name evidence="1" type="ORF">SAMN05421642_12353</name>
</gene>
<dbReference type="Gene3D" id="3.90.1690.10">
    <property type="entry name" value="phage-related protein like domain"/>
    <property type="match status" value="1"/>
</dbReference>
<organism evidence="1 2">
    <name type="scientific">Rhodococcoides kyotonense</name>
    <dbReference type="NCBI Taxonomy" id="398843"/>
    <lineage>
        <taxon>Bacteria</taxon>
        <taxon>Bacillati</taxon>
        <taxon>Actinomycetota</taxon>
        <taxon>Actinomycetes</taxon>
        <taxon>Mycobacteriales</taxon>
        <taxon>Nocardiaceae</taxon>
        <taxon>Rhodococcoides</taxon>
    </lineage>
</organism>
<sequence>MDQLKNLFTPYSITNIIIGQAKANFSPEGTTESINDIWDGDVCLGYVTNKPFRKQINGGYKFALTSGREVTKDQKHNPAYTEIVATDYYSLQLLLPEAWYCFKNAFAN</sequence>
<protein>
    <submittedName>
        <fullName evidence="1">Uncharacterized protein</fullName>
    </submittedName>
</protein>
<dbReference type="Proteomes" id="UP000198327">
    <property type="component" value="Unassembled WGS sequence"/>
</dbReference>
<keyword evidence="2" id="KW-1185">Reference proteome</keyword>
<reference evidence="2" key="1">
    <citation type="submission" date="2017-06" db="EMBL/GenBank/DDBJ databases">
        <authorList>
            <person name="Varghese N."/>
            <person name="Submissions S."/>
        </authorList>
    </citation>
    <scope>NUCLEOTIDE SEQUENCE [LARGE SCALE GENOMIC DNA]</scope>
    <source>
        <strain evidence="2">JCM 23211</strain>
    </source>
</reference>